<evidence type="ECO:0000313" key="3">
    <source>
        <dbReference type="EMBL" id="RHB72809.1"/>
    </source>
</evidence>
<evidence type="ECO:0000259" key="2">
    <source>
        <dbReference type="Pfam" id="PF03008"/>
    </source>
</evidence>
<dbReference type="InterPro" id="IPR027417">
    <property type="entry name" value="P-loop_NTPase"/>
</dbReference>
<evidence type="ECO:0000259" key="1">
    <source>
        <dbReference type="Pfam" id="PF01637"/>
    </source>
</evidence>
<feature type="domain" description="DUF234" evidence="2">
    <location>
        <begin position="317"/>
        <end position="402"/>
    </location>
</feature>
<protein>
    <submittedName>
        <fullName evidence="3">ATP-binding protein</fullName>
    </submittedName>
</protein>
<keyword evidence="3" id="KW-0067">ATP-binding</keyword>
<sequence length="439" mass="51462">MRFFDRTEEIASLKEILELSKSNAQFTVVTGRRRIGKTSLVWKAYENEPILYFFVARKAESDLCADYIQEIENKLGIPTMGRAERFPEIFEYLMKLSIERPITLFIDEFQEFFKVNKSVYSDMQRIWDMYHTKAHINLIVCGSIFSMMTKIFKDKKEPLYNRQTRFMSIKPFTPAVLKEIMVEYNPNYTSEDLLALYSFTGGVAKYVQLLVDAGATTKTKMLNHIIKADSVFLGEGKAILIEEFGKDYGVYFSILSAIARGKTLRSEIEQIVGREIGGYLTKLEKEYEVITKNQPIFEKSSTKNVRYTIEDNFFTFWFRFIYKYNYMLEIENYDAVKTIINRDYETFSGKMLERYFKRVLMESKAYTRIGSWWDRKGENEIDIVAENELNDEAVFIEVKRKEDNFDAIALKEKVDVFTRATGKFKGYTVSQKGLSMTDM</sequence>
<name>A0A413X8B7_BACUN</name>
<dbReference type="SUPFAM" id="SSF52980">
    <property type="entry name" value="Restriction endonuclease-like"/>
    <property type="match status" value="1"/>
</dbReference>
<dbReference type="Proteomes" id="UP000286114">
    <property type="component" value="Unassembled WGS sequence"/>
</dbReference>
<dbReference type="PANTHER" id="PTHR34704:SF1">
    <property type="entry name" value="ATPASE"/>
    <property type="match status" value="1"/>
</dbReference>
<dbReference type="InterPro" id="IPR011335">
    <property type="entry name" value="Restrct_endonuc-II-like"/>
</dbReference>
<dbReference type="InterPro" id="IPR011579">
    <property type="entry name" value="ATPase_dom"/>
</dbReference>
<dbReference type="RefSeq" id="WP_117881136.1">
    <property type="nucleotide sequence ID" value="NZ_QRLB01000006.1"/>
</dbReference>
<accession>A0A413X8B7</accession>
<keyword evidence="3" id="KW-0547">Nucleotide-binding</keyword>
<organism evidence="3 4">
    <name type="scientific">Bacteroides uniformis</name>
    <dbReference type="NCBI Taxonomy" id="820"/>
    <lineage>
        <taxon>Bacteria</taxon>
        <taxon>Pseudomonadati</taxon>
        <taxon>Bacteroidota</taxon>
        <taxon>Bacteroidia</taxon>
        <taxon>Bacteroidales</taxon>
        <taxon>Bacteroidaceae</taxon>
        <taxon>Bacteroides</taxon>
    </lineage>
</organism>
<dbReference type="Pfam" id="PF01637">
    <property type="entry name" value="ATPase_2"/>
    <property type="match status" value="1"/>
</dbReference>
<dbReference type="SUPFAM" id="SSF52540">
    <property type="entry name" value="P-loop containing nucleoside triphosphate hydrolases"/>
    <property type="match status" value="1"/>
</dbReference>
<dbReference type="GO" id="GO:0005524">
    <property type="term" value="F:ATP binding"/>
    <property type="evidence" value="ECO:0007669"/>
    <property type="project" value="UniProtKB-KW"/>
</dbReference>
<gene>
    <name evidence="3" type="ORF">DW873_10700</name>
</gene>
<reference evidence="3 4" key="1">
    <citation type="submission" date="2018-08" db="EMBL/GenBank/DDBJ databases">
        <title>A genome reference for cultivated species of the human gut microbiota.</title>
        <authorList>
            <person name="Zou Y."/>
            <person name="Xue W."/>
            <person name="Luo G."/>
        </authorList>
    </citation>
    <scope>NUCLEOTIDE SEQUENCE [LARGE SCALE GENOMIC DNA]</scope>
    <source>
        <strain evidence="3 4">AM39-1</strain>
    </source>
</reference>
<dbReference type="AlphaFoldDB" id="A0A413X8B7"/>
<dbReference type="Gene3D" id="3.40.50.300">
    <property type="entry name" value="P-loop containing nucleotide triphosphate hydrolases"/>
    <property type="match status" value="1"/>
</dbReference>
<comment type="caution">
    <text evidence="3">The sequence shown here is derived from an EMBL/GenBank/DDBJ whole genome shotgun (WGS) entry which is preliminary data.</text>
</comment>
<dbReference type="Pfam" id="PF03008">
    <property type="entry name" value="DUF234"/>
    <property type="match status" value="1"/>
</dbReference>
<dbReference type="PANTHER" id="PTHR34704">
    <property type="entry name" value="ATPASE"/>
    <property type="match status" value="1"/>
</dbReference>
<evidence type="ECO:0000313" key="4">
    <source>
        <dbReference type="Proteomes" id="UP000286114"/>
    </source>
</evidence>
<dbReference type="EMBL" id="QSHA01000007">
    <property type="protein sequence ID" value="RHB72809.1"/>
    <property type="molecule type" value="Genomic_DNA"/>
</dbReference>
<dbReference type="InterPro" id="IPR004256">
    <property type="entry name" value="DUF234"/>
</dbReference>
<proteinExistence type="predicted"/>
<feature type="domain" description="ATPase" evidence="1">
    <location>
        <begin position="3"/>
        <end position="208"/>
    </location>
</feature>